<comment type="caution">
    <text evidence="8">The sequence shown here is derived from an EMBL/GenBank/DDBJ whole genome shotgun (WGS) entry which is preliminary data.</text>
</comment>
<keyword evidence="3 6" id="KW-0812">Transmembrane</keyword>
<comment type="subcellular location">
    <subcellularLocation>
        <location evidence="1">Cell membrane</location>
        <topology evidence="1">Multi-pass membrane protein</topology>
    </subcellularLocation>
</comment>
<evidence type="ECO:0000256" key="1">
    <source>
        <dbReference type="ARBA" id="ARBA00004651"/>
    </source>
</evidence>
<evidence type="ECO:0000313" key="8">
    <source>
        <dbReference type="EMBL" id="MDR7280852.1"/>
    </source>
</evidence>
<dbReference type="InterPro" id="IPR011701">
    <property type="entry name" value="MFS"/>
</dbReference>
<organism evidence="8 9">
    <name type="scientific">Catenuloplanes atrovinosus</name>
    <dbReference type="NCBI Taxonomy" id="137266"/>
    <lineage>
        <taxon>Bacteria</taxon>
        <taxon>Bacillati</taxon>
        <taxon>Actinomycetota</taxon>
        <taxon>Actinomycetes</taxon>
        <taxon>Micromonosporales</taxon>
        <taxon>Micromonosporaceae</taxon>
        <taxon>Catenuloplanes</taxon>
    </lineage>
</organism>
<evidence type="ECO:0000256" key="3">
    <source>
        <dbReference type="ARBA" id="ARBA00022692"/>
    </source>
</evidence>
<feature type="transmembrane region" description="Helical" evidence="6">
    <location>
        <begin position="296"/>
        <end position="319"/>
    </location>
</feature>
<dbReference type="SUPFAM" id="SSF103473">
    <property type="entry name" value="MFS general substrate transporter"/>
    <property type="match status" value="1"/>
</dbReference>
<dbReference type="PROSITE" id="PS50850">
    <property type="entry name" value="MFS"/>
    <property type="match status" value="1"/>
</dbReference>
<dbReference type="Gene3D" id="1.20.1250.20">
    <property type="entry name" value="MFS general substrate transporter like domains"/>
    <property type="match status" value="2"/>
</dbReference>
<dbReference type="AlphaFoldDB" id="A0AAE3YX54"/>
<feature type="transmembrane region" description="Helical" evidence="6">
    <location>
        <begin position="340"/>
        <end position="360"/>
    </location>
</feature>
<dbReference type="InterPro" id="IPR036259">
    <property type="entry name" value="MFS_trans_sf"/>
</dbReference>
<reference evidence="8" key="1">
    <citation type="submission" date="2023-07" db="EMBL/GenBank/DDBJ databases">
        <title>Sequencing the genomes of 1000 actinobacteria strains.</title>
        <authorList>
            <person name="Klenk H.-P."/>
        </authorList>
    </citation>
    <scope>NUCLEOTIDE SEQUENCE</scope>
    <source>
        <strain evidence="8">DSM 44707</strain>
    </source>
</reference>
<keyword evidence="2" id="KW-1003">Cell membrane</keyword>
<feature type="transmembrane region" description="Helical" evidence="6">
    <location>
        <begin position="272"/>
        <end position="290"/>
    </location>
</feature>
<sequence length="404" mass="40723">MGGEIRSGRVGIALTAVALGGFGIGTSEFAAMGLLPEMAATLHVSIPEMGYGISAYALGVVVGAPLITALTARLDRKLLLLGLMVAFLAGNGLSAIAPNAPLVYLARFIAGLPHGAYFGIASVVAARLVAPERAGRAVAGVMMGLTVSNIIGVPAATAVGQHVHWRLAYGLIAAIGALTMVAVHFLVPRVPAAAHATIRTELGAFRRPQVWFALVTGIVGFGGMFAVYSYVSPTLTEVSGLPAAGVPWVLAVFGVGMTAGTLLGGRLADHSIMGTLFGGMIGMLAVLVLFATTAAWIPAAVLLIFLIGVACQVIGTALTMRLMAASPDAPALAASSNHSALNLANAAGAWLGGVVIAAGYGYLSTAWVGAVLSVAGLLVLSVSRMMERAQPPLAAGLPTARTGS</sequence>
<feature type="transmembrane region" description="Helical" evidence="6">
    <location>
        <begin position="137"/>
        <end position="155"/>
    </location>
</feature>
<feature type="transmembrane region" description="Helical" evidence="6">
    <location>
        <begin position="53"/>
        <end position="71"/>
    </location>
</feature>
<dbReference type="RefSeq" id="WP_310375635.1">
    <property type="nucleotide sequence ID" value="NZ_JAVDYB010000001.1"/>
</dbReference>
<evidence type="ECO:0000256" key="6">
    <source>
        <dbReference type="SAM" id="Phobius"/>
    </source>
</evidence>
<evidence type="ECO:0000256" key="4">
    <source>
        <dbReference type="ARBA" id="ARBA00022989"/>
    </source>
</evidence>
<feature type="domain" description="Major facilitator superfamily (MFS) profile" evidence="7">
    <location>
        <begin position="13"/>
        <end position="388"/>
    </location>
</feature>
<accession>A0AAE3YX54</accession>
<feature type="transmembrane region" description="Helical" evidence="6">
    <location>
        <begin position="208"/>
        <end position="231"/>
    </location>
</feature>
<evidence type="ECO:0000313" key="9">
    <source>
        <dbReference type="Proteomes" id="UP001183643"/>
    </source>
</evidence>
<dbReference type="InterPro" id="IPR020846">
    <property type="entry name" value="MFS_dom"/>
</dbReference>
<feature type="transmembrane region" description="Helical" evidence="6">
    <location>
        <begin position="243"/>
        <end position="265"/>
    </location>
</feature>
<evidence type="ECO:0000259" key="7">
    <source>
        <dbReference type="PROSITE" id="PS50850"/>
    </source>
</evidence>
<feature type="transmembrane region" description="Helical" evidence="6">
    <location>
        <begin position="104"/>
        <end position="130"/>
    </location>
</feature>
<dbReference type="Pfam" id="PF07690">
    <property type="entry name" value="MFS_1"/>
    <property type="match status" value="1"/>
</dbReference>
<feature type="transmembrane region" description="Helical" evidence="6">
    <location>
        <begin position="366"/>
        <end position="383"/>
    </location>
</feature>
<protein>
    <submittedName>
        <fullName evidence="8">DHA1 family inner membrane transport protein</fullName>
    </submittedName>
</protein>
<dbReference type="GO" id="GO:0022857">
    <property type="term" value="F:transmembrane transporter activity"/>
    <property type="evidence" value="ECO:0007669"/>
    <property type="project" value="InterPro"/>
</dbReference>
<feature type="transmembrane region" description="Helical" evidence="6">
    <location>
        <begin position="78"/>
        <end position="98"/>
    </location>
</feature>
<feature type="transmembrane region" description="Helical" evidence="6">
    <location>
        <begin position="12"/>
        <end position="33"/>
    </location>
</feature>
<proteinExistence type="predicted"/>
<dbReference type="GO" id="GO:0005886">
    <property type="term" value="C:plasma membrane"/>
    <property type="evidence" value="ECO:0007669"/>
    <property type="project" value="UniProtKB-SubCell"/>
</dbReference>
<dbReference type="InterPro" id="IPR050189">
    <property type="entry name" value="MFS_Efflux_Transporters"/>
</dbReference>
<dbReference type="PANTHER" id="PTHR43124">
    <property type="entry name" value="PURINE EFFLUX PUMP PBUE"/>
    <property type="match status" value="1"/>
</dbReference>
<name>A0AAE3YX54_9ACTN</name>
<evidence type="ECO:0000256" key="5">
    <source>
        <dbReference type="ARBA" id="ARBA00023136"/>
    </source>
</evidence>
<dbReference type="EMBL" id="JAVDYB010000001">
    <property type="protein sequence ID" value="MDR7280852.1"/>
    <property type="molecule type" value="Genomic_DNA"/>
</dbReference>
<keyword evidence="5 6" id="KW-0472">Membrane</keyword>
<feature type="transmembrane region" description="Helical" evidence="6">
    <location>
        <begin position="167"/>
        <end position="187"/>
    </location>
</feature>
<keyword evidence="4 6" id="KW-1133">Transmembrane helix</keyword>
<dbReference type="CDD" id="cd17324">
    <property type="entry name" value="MFS_NepI_like"/>
    <property type="match status" value="1"/>
</dbReference>
<dbReference type="PANTHER" id="PTHR43124:SF3">
    <property type="entry name" value="CHLORAMPHENICOL EFFLUX PUMP RV0191"/>
    <property type="match status" value="1"/>
</dbReference>
<dbReference type="Proteomes" id="UP001183643">
    <property type="component" value="Unassembled WGS sequence"/>
</dbReference>
<keyword evidence="9" id="KW-1185">Reference proteome</keyword>
<evidence type="ECO:0000256" key="2">
    <source>
        <dbReference type="ARBA" id="ARBA00022475"/>
    </source>
</evidence>
<gene>
    <name evidence="8" type="ORF">J2S41_007630</name>
</gene>